<dbReference type="EMBL" id="SMDR01000001">
    <property type="protein sequence ID" value="TNJ34511.1"/>
    <property type="molecule type" value="Genomic_DNA"/>
</dbReference>
<evidence type="ECO:0000313" key="2">
    <source>
        <dbReference type="Proteomes" id="UP000305760"/>
    </source>
</evidence>
<dbReference type="Gene3D" id="3.40.50.620">
    <property type="entry name" value="HUPs"/>
    <property type="match status" value="1"/>
</dbReference>
<dbReference type="OrthoDB" id="5288100at2"/>
<reference evidence="1 2" key="1">
    <citation type="submission" date="2019-03" db="EMBL/GenBank/DDBJ databases">
        <title>Arenimonas daejeonensis sp. nov., isolated from compost.</title>
        <authorList>
            <person name="Jeon C.O."/>
        </authorList>
    </citation>
    <scope>NUCLEOTIDE SEQUENCE [LARGE SCALE GENOMIC DNA]</scope>
    <source>
        <strain evidence="1 2">R29</strain>
    </source>
</reference>
<name>A0A5C4RUE3_9GAMM</name>
<dbReference type="Proteomes" id="UP000305760">
    <property type="component" value="Unassembled WGS sequence"/>
</dbReference>
<dbReference type="SUPFAM" id="SSF48173">
    <property type="entry name" value="Cryptochrome/photolyase FAD-binding domain"/>
    <property type="match status" value="1"/>
</dbReference>
<comment type="caution">
    <text evidence="1">The sequence shown here is derived from an EMBL/GenBank/DDBJ whole genome shotgun (WGS) entry which is preliminary data.</text>
</comment>
<dbReference type="Gene3D" id="1.25.40.80">
    <property type="match status" value="1"/>
</dbReference>
<dbReference type="InterPro" id="IPR007357">
    <property type="entry name" value="PhrB-like"/>
</dbReference>
<dbReference type="PANTHER" id="PTHR38657">
    <property type="entry name" value="SLR1343 PROTEIN"/>
    <property type="match status" value="1"/>
</dbReference>
<dbReference type="GO" id="GO:0016829">
    <property type="term" value="F:lyase activity"/>
    <property type="evidence" value="ECO:0007669"/>
    <property type="project" value="UniProtKB-KW"/>
</dbReference>
<dbReference type="InterPro" id="IPR036134">
    <property type="entry name" value="Crypto/Photolyase_FAD-like_sf"/>
</dbReference>
<evidence type="ECO:0000313" key="1">
    <source>
        <dbReference type="EMBL" id="TNJ34511.1"/>
    </source>
</evidence>
<accession>A0A5C4RUE3</accession>
<dbReference type="AlphaFoldDB" id="A0A5C4RUE3"/>
<dbReference type="Gene3D" id="1.10.579.10">
    <property type="entry name" value="DNA Cyclobutane Dipyrimidine Photolyase, subunit A, domain 3"/>
    <property type="match status" value="1"/>
</dbReference>
<gene>
    <name evidence="1" type="ORF">E1B00_01610</name>
</gene>
<organism evidence="1 2">
    <name type="scientific">Arenimonas terrae</name>
    <dbReference type="NCBI Taxonomy" id="2546226"/>
    <lineage>
        <taxon>Bacteria</taxon>
        <taxon>Pseudomonadati</taxon>
        <taxon>Pseudomonadota</taxon>
        <taxon>Gammaproteobacteria</taxon>
        <taxon>Lysobacterales</taxon>
        <taxon>Lysobacteraceae</taxon>
        <taxon>Arenimonas</taxon>
    </lineage>
</organism>
<protein>
    <submittedName>
        <fullName evidence="1">Cryptochrome/photolyase family protein</fullName>
    </submittedName>
</protein>
<dbReference type="Pfam" id="PF04244">
    <property type="entry name" value="DPRP"/>
    <property type="match status" value="1"/>
</dbReference>
<dbReference type="InterPro" id="IPR014729">
    <property type="entry name" value="Rossmann-like_a/b/a_fold"/>
</dbReference>
<dbReference type="InterPro" id="IPR052551">
    <property type="entry name" value="UV-DNA_repair_photolyase"/>
</dbReference>
<sequence length="523" mass="59116">MPSTLRHLVLVLGDQLDAESAVFDDFDPGRDAVWMAEVAHEATQVWSTQPRIAIFLAAMRRFRDRLRARGWTVHYRALDEHDFPTLEAALAADLVALTPAKLLAVKPGEWRLAQSLPATCAAAGLLWIEYPDRHFYCDADDFADWTGNRKDYRLEFFYRWLRKREGVLMDAGKPVGGQWNFDADNRGSFDRRGPGLLPAPRAFAPDAGTREVLALVRERFAAHPGRLDAFDWPLDADQAREALDDFIAHRLPLFGRYQDAIWQGEPWLYHSRLSAAMNLKLLSPRVVVAAAVREWREGRAPIEAVEGFVRQILGWREFVRGVYWQRMPGFLDENALDAQASLPAFYWTGDTDMACLRDALRQTLDLGYAHHIQRLMVTGLFALLLGVRPREVHAWYLAVYVDAVEWVELPNVLGMSQYADGGRMTSKPYAASGAYIQKMSNHCAGCRFRPGESTGERACPFTTLYWDFLARHEARFARLPRTALQWKNLGRKPAHELAAIRAQAETLRAALAPDSRSSHAGGG</sequence>
<dbReference type="PANTHER" id="PTHR38657:SF1">
    <property type="entry name" value="SLR1343 PROTEIN"/>
    <property type="match status" value="1"/>
</dbReference>
<dbReference type="RefSeq" id="WP_139444967.1">
    <property type="nucleotide sequence ID" value="NZ_SMDR01000001.1"/>
</dbReference>
<proteinExistence type="predicted"/>
<keyword evidence="1" id="KW-0456">Lyase</keyword>
<dbReference type="Gene3D" id="1.10.10.1710">
    <property type="entry name" value="Deoxyribodipyrimidine photolyase-related"/>
    <property type="match status" value="1"/>
</dbReference>
<keyword evidence="2" id="KW-1185">Reference proteome</keyword>